<keyword evidence="1" id="KW-0472">Membrane</keyword>
<comment type="caution">
    <text evidence="2">The sequence shown here is derived from an EMBL/GenBank/DDBJ whole genome shotgun (WGS) entry which is preliminary data.</text>
</comment>
<keyword evidence="1" id="KW-1133">Transmembrane helix</keyword>
<dbReference type="EMBL" id="DVOB01000127">
    <property type="protein sequence ID" value="HIU96241.1"/>
    <property type="molecule type" value="Genomic_DNA"/>
</dbReference>
<dbReference type="Proteomes" id="UP000824130">
    <property type="component" value="Unassembled WGS sequence"/>
</dbReference>
<organism evidence="2 3">
    <name type="scientific">Candidatus Allocopromorpha excrementipullorum</name>
    <dbReference type="NCBI Taxonomy" id="2840743"/>
    <lineage>
        <taxon>Bacteria</taxon>
        <taxon>Bacillati</taxon>
        <taxon>Bacillota</taxon>
        <taxon>Clostridia</taxon>
        <taxon>Eubacteriales</taxon>
        <taxon>Eubacteriaceae</taxon>
        <taxon>Eubacteriaceae incertae sedis</taxon>
        <taxon>Candidatus Allocopromorpha</taxon>
    </lineage>
</organism>
<keyword evidence="1" id="KW-0812">Transmembrane</keyword>
<evidence type="ECO:0000313" key="2">
    <source>
        <dbReference type="EMBL" id="HIU96241.1"/>
    </source>
</evidence>
<dbReference type="AlphaFoldDB" id="A0A9D1N7V6"/>
<proteinExistence type="predicted"/>
<sequence length="79" mass="8807">MKKEISEEKKNKLAVIWAIICIVCSVLIWCLTIGQSDIILPVFMGAAALLYGPITAFLYLREVKNGVFSVEDEDEEESA</sequence>
<name>A0A9D1N7V6_9FIRM</name>
<gene>
    <name evidence="2" type="ORF">IAD25_05950</name>
</gene>
<evidence type="ECO:0000256" key="1">
    <source>
        <dbReference type="SAM" id="Phobius"/>
    </source>
</evidence>
<accession>A0A9D1N7V6</accession>
<reference evidence="2" key="2">
    <citation type="journal article" date="2021" name="PeerJ">
        <title>Extensive microbial diversity within the chicken gut microbiome revealed by metagenomics and culture.</title>
        <authorList>
            <person name="Gilroy R."/>
            <person name="Ravi A."/>
            <person name="Getino M."/>
            <person name="Pursley I."/>
            <person name="Horton D.L."/>
            <person name="Alikhan N.F."/>
            <person name="Baker D."/>
            <person name="Gharbi K."/>
            <person name="Hall N."/>
            <person name="Watson M."/>
            <person name="Adriaenssens E.M."/>
            <person name="Foster-Nyarko E."/>
            <person name="Jarju S."/>
            <person name="Secka A."/>
            <person name="Antonio M."/>
            <person name="Oren A."/>
            <person name="Chaudhuri R.R."/>
            <person name="La Ragione R."/>
            <person name="Hildebrand F."/>
            <person name="Pallen M.J."/>
        </authorList>
    </citation>
    <scope>NUCLEOTIDE SEQUENCE</scope>
    <source>
        <strain evidence="2">ChiSjej4B22-8349</strain>
    </source>
</reference>
<feature type="transmembrane region" description="Helical" evidence="1">
    <location>
        <begin position="38"/>
        <end position="60"/>
    </location>
</feature>
<reference evidence="2" key="1">
    <citation type="submission" date="2020-10" db="EMBL/GenBank/DDBJ databases">
        <authorList>
            <person name="Gilroy R."/>
        </authorList>
    </citation>
    <scope>NUCLEOTIDE SEQUENCE</scope>
    <source>
        <strain evidence="2">ChiSjej4B22-8349</strain>
    </source>
</reference>
<feature type="transmembrane region" description="Helical" evidence="1">
    <location>
        <begin position="12"/>
        <end position="32"/>
    </location>
</feature>
<protein>
    <submittedName>
        <fullName evidence="2">Uncharacterized protein</fullName>
    </submittedName>
</protein>
<evidence type="ECO:0000313" key="3">
    <source>
        <dbReference type="Proteomes" id="UP000824130"/>
    </source>
</evidence>